<dbReference type="EMBL" id="JASGBQ010000001">
    <property type="protein sequence ID" value="MDI9241118.1"/>
    <property type="molecule type" value="Genomic_DNA"/>
</dbReference>
<protein>
    <recommendedName>
        <fullName evidence="1">D-isomer specific 2-hydroxyacid dehydrogenase catalytic domain-containing protein</fullName>
    </recommendedName>
</protein>
<dbReference type="PANTHER" id="PTHR42938:SF47">
    <property type="entry name" value="HYDROXYPYRUVATE REDUCTASE"/>
    <property type="match status" value="1"/>
</dbReference>
<dbReference type="RefSeq" id="WP_283229620.1">
    <property type="nucleotide sequence ID" value="NZ_JASGBQ010000001.1"/>
</dbReference>
<evidence type="ECO:0000259" key="1">
    <source>
        <dbReference type="Pfam" id="PF00389"/>
    </source>
</evidence>
<dbReference type="Gene3D" id="3.40.50.720">
    <property type="entry name" value="NAD(P)-binding Rossmann-like Domain"/>
    <property type="match status" value="1"/>
</dbReference>
<accession>A0AAP4B9D2</accession>
<feature type="domain" description="D-isomer specific 2-hydroxyacid dehydrogenase catalytic" evidence="1">
    <location>
        <begin position="14"/>
        <end position="112"/>
    </location>
</feature>
<comment type="caution">
    <text evidence="2">The sequence shown here is derived from an EMBL/GenBank/DDBJ whole genome shotgun (WGS) entry which is preliminary data.</text>
</comment>
<dbReference type="PANTHER" id="PTHR42938">
    <property type="entry name" value="FORMATE DEHYDROGENASE 1"/>
    <property type="match status" value="1"/>
</dbReference>
<dbReference type="Pfam" id="PF00389">
    <property type="entry name" value="2-Hacid_dh"/>
    <property type="match status" value="1"/>
</dbReference>
<reference evidence="2 3" key="1">
    <citation type="submission" date="2023-05" db="EMBL/GenBank/DDBJ databases">
        <title>[ruminococcus] sp. nov., isolated from a pig farm feces dump.</title>
        <authorList>
            <person name="Chang Y.-H."/>
        </authorList>
    </citation>
    <scope>NUCLEOTIDE SEQUENCE [LARGE SCALE GENOMIC DNA]</scope>
    <source>
        <strain evidence="2 3">YH-rum2234</strain>
    </source>
</reference>
<proteinExistence type="predicted"/>
<sequence>MKSKVLISVPHYDERCKEGLKILEENNCEPIITQNGRPYTFEELKEIIGDIDAVIAGVDTWDASVFEYAKKLKGVARFGIGVDNFNLDDFKKYGIHASNTPGINRNSVAEHAVALMLCTVRNIPQLNRTTREGAWA</sequence>
<dbReference type="SUPFAM" id="SSF52283">
    <property type="entry name" value="Formate/glycerate dehydrogenase catalytic domain-like"/>
    <property type="match status" value="1"/>
</dbReference>
<evidence type="ECO:0000313" key="3">
    <source>
        <dbReference type="Proteomes" id="UP001300383"/>
    </source>
</evidence>
<dbReference type="Proteomes" id="UP001300383">
    <property type="component" value="Unassembled WGS sequence"/>
</dbReference>
<name>A0AAP4B9D2_9FIRM</name>
<organism evidence="2 3">
    <name type="scientific">Fusibacillus kribbianus</name>
    <dbReference type="NCBI Taxonomy" id="3044208"/>
    <lineage>
        <taxon>Bacteria</taxon>
        <taxon>Bacillati</taxon>
        <taxon>Bacillota</taxon>
        <taxon>Clostridia</taxon>
        <taxon>Lachnospirales</taxon>
        <taxon>Lachnospiraceae</taxon>
        <taxon>Fusibacillus</taxon>
    </lineage>
</organism>
<evidence type="ECO:0000313" key="2">
    <source>
        <dbReference type="EMBL" id="MDI9241118.1"/>
    </source>
</evidence>
<dbReference type="GO" id="GO:0051287">
    <property type="term" value="F:NAD binding"/>
    <property type="evidence" value="ECO:0007669"/>
    <property type="project" value="InterPro"/>
</dbReference>
<dbReference type="InterPro" id="IPR006139">
    <property type="entry name" value="D-isomer_2_OHA_DH_cat_dom"/>
</dbReference>
<keyword evidence="3" id="KW-1185">Reference proteome</keyword>
<dbReference type="AlphaFoldDB" id="A0AAP4B9D2"/>
<gene>
    <name evidence="2" type="ORF">QJ036_01325</name>
</gene>
<dbReference type="GO" id="GO:0016616">
    <property type="term" value="F:oxidoreductase activity, acting on the CH-OH group of donors, NAD or NADP as acceptor"/>
    <property type="evidence" value="ECO:0007669"/>
    <property type="project" value="InterPro"/>
</dbReference>